<evidence type="ECO:0000256" key="7">
    <source>
        <dbReference type="ARBA" id="ARBA00024197"/>
    </source>
</evidence>
<sequence>MTEYRTDEEQAELLKKWWAENGKSLLATIVIVAGGWFGWNSWQANQQATAEAASTLYSQLVDKVAQPVAQQDEAAKAEMEALATQLKKDFGNTSYGQFGALFLARFAADAGDFDTAAAELNSVIATADEGPIKFTAQARLANVLIQQEKMDEALALVATVPDAAYAVQFEEAKGDALFRKGELSEARAAYIRAQEAATNLGLNTQQLQRKIDNLAASGDA</sequence>
<keyword evidence="6" id="KW-0143">Chaperone</keyword>
<evidence type="ECO:0000256" key="3">
    <source>
        <dbReference type="ARBA" id="ARBA00022692"/>
    </source>
</evidence>
<reference evidence="11" key="1">
    <citation type="submission" date="2020-06" db="EMBL/GenBank/DDBJ databases">
        <title>Thalassolituus marinus alknpb1M-1, a hydrocarbon-degrading bacterium isolated from the deep-sea overlying water using an in-situ strategy from the South China Sea basin.</title>
        <authorList>
            <person name="Dong C."/>
            <person name="Chen Y."/>
            <person name="Shao Z."/>
        </authorList>
    </citation>
    <scope>NUCLEOTIDE SEQUENCE [LARGE SCALE GENOMIC DNA]</scope>
    <source>
        <strain evidence="11">alknpb1M-1</strain>
    </source>
</reference>
<evidence type="ECO:0000256" key="1">
    <source>
        <dbReference type="ARBA" id="ARBA00004401"/>
    </source>
</evidence>
<evidence type="ECO:0000259" key="9">
    <source>
        <dbReference type="Pfam" id="PF09976"/>
    </source>
</evidence>
<keyword evidence="4" id="KW-1133">Transmembrane helix</keyword>
<dbReference type="InterPro" id="IPR026039">
    <property type="entry name" value="YfgM"/>
</dbReference>
<dbReference type="Proteomes" id="UP001065322">
    <property type="component" value="Chromosome"/>
</dbReference>
<name>A0ABY6AAK9_9GAMM</name>
<dbReference type="InterPro" id="IPR018704">
    <property type="entry name" value="SecYEG/CpoB_TPR"/>
</dbReference>
<comment type="similarity">
    <text evidence="7">Belongs to the YfgM family.</text>
</comment>
<dbReference type="EMBL" id="CP054475">
    <property type="protein sequence ID" value="UXD86935.1"/>
    <property type="molecule type" value="Genomic_DNA"/>
</dbReference>
<evidence type="ECO:0000313" key="10">
    <source>
        <dbReference type="EMBL" id="UXD86935.1"/>
    </source>
</evidence>
<evidence type="ECO:0000256" key="6">
    <source>
        <dbReference type="ARBA" id="ARBA00023186"/>
    </source>
</evidence>
<evidence type="ECO:0000313" key="11">
    <source>
        <dbReference type="Proteomes" id="UP001065322"/>
    </source>
</evidence>
<dbReference type="Pfam" id="PF09976">
    <property type="entry name" value="TPR_21"/>
    <property type="match status" value="1"/>
</dbReference>
<keyword evidence="3" id="KW-0812">Transmembrane</keyword>
<organism evidence="10 11">
    <name type="scientific">Thalassolituus hydrocarboniclasticus</name>
    <dbReference type="NCBI Taxonomy" id="2742796"/>
    <lineage>
        <taxon>Bacteria</taxon>
        <taxon>Pseudomonadati</taxon>
        <taxon>Pseudomonadota</taxon>
        <taxon>Gammaproteobacteria</taxon>
        <taxon>Oceanospirillales</taxon>
        <taxon>Oceanospirillaceae</taxon>
        <taxon>Thalassolituus</taxon>
    </lineage>
</organism>
<gene>
    <name evidence="10" type="ORF">HUF19_05525</name>
</gene>
<keyword evidence="5" id="KW-0472">Membrane</keyword>
<dbReference type="PANTHER" id="PTHR38035">
    <property type="entry name" value="UPF0070 PROTEIN YFGM"/>
    <property type="match status" value="1"/>
</dbReference>
<keyword evidence="11" id="KW-1185">Reference proteome</keyword>
<dbReference type="SUPFAM" id="SSF48452">
    <property type="entry name" value="TPR-like"/>
    <property type="match status" value="1"/>
</dbReference>
<dbReference type="PANTHER" id="PTHR38035:SF1">
    <property type="entry name" value="ANCILLARY SECYEG TRANSLOCON SUBUNIT"/>
    <property type="match status" value="1"/>
</dbReference>
<accession>A0ABY6AAK9</accession>
<dbReference type="Gene3D" id="1.25.40.10">
    <property type="entry name" value="Tetratricopeptide repeat domain"/>
    <property type="match status" value="1"/>
</dbReference>
<proteinExistence type="inferred from homology"/>
<dbReference type="InterPro" id="IPR011990">
    <property type="entry name" value="TPR-like_helical_dom_sf"/>
</dbReference>
<dbReference type="RefSeq" id="WP_260998853.1">
    <property type="nucleotide sequence ID" value="NZ_CP054475.1"/>
</dbReference>
<dbReference type="PIRSF" id="PIRSF006170">
    <property type="entry name" value="YfgM"/>
    <property type="match status" value="1"/>
</dbReference>
<feature type="domain" description="Ancillary SecYEG translocon subunit/Cell division coordinator CpoB TPR" evidence="9">
    <location>
        <begin position="15"/>
        <end position="215"/>
    </location>
</feature>
<evidence type="ECO:0000256" key="8">
    <source>
        <dbReference type="ARBA" id="ARBA00024235"/>
    </source>
</evidence>
<comment type="subcellular location">
    <subcellularLocation>
        <location evidence="1">Cell membrane</location>
        <topology evidence="1">Single-pass type II membrane protein</topology>
    </subcellularLocation>
</comment>
<evidence type="ECO:0000256" key="2">
    <source>
        <dbReference type="ARBA" id="ARBA00022475"/>
    </source>
</evidence>
<evidence type="ECO:0000256" key="4">
    <source>
        <dbReference type="ARBA" id="ARBA00022989"/>
    </source>
</evidence>
<evidence type="ECO:0000256" key="5">
    <source>
        <dbReference type="ARBA" id="ARBA00023136"/>
    </source>
</evidence>
<keyword evidence="2" id="KW-1003">Cell membrane</keyword>
<protein>
    <recommendedName>
        <fullName evidence="8">Ancillary SecYEG translocon subunit</fullName>
    </recommendedName>
</protein>